<dbReference type="OrthoDB" id="9909019at2759"/>
<dbReference type="EMBL" id="MU006099">
    <property type="protein sequence ID" value="KAF2837661.1"/>
    <property type="molecule type" value="Genomic_DNA"/>
</dbReference>
<evidence type="ECO:0000259" key="11">
    <source>
        <dbReference type="Pfam" id="PF01529"/>
    </source>
</evidence>
<evidence type="ECO:0000313" key="12">
    <source>
        <dbReference type="EMBL" id="KAF2837661.1"/>
    </source>
</evidence>
<dbReference type="Pfam" id="PF01529">
    <property type="entry name" value="DHHC"/>
    <property type="match status" value="1"/>
</dbReference>
<keyword evidence="3 10" id="KW-0812">Transmembrane</keyword>
<evidence type="ECO:0000256" key="2">
    <source>
        <dbReference type="ARBA" id="ARBA00022679"/>
    </source>
</evidence>
<comment type="subcellular location">
    <subcellularLocation>
        <location evidence="1">Membrane</location>
        <topology evidence="1">Multi-pass membrane protein</topology>
    </subcellularLocation>
</comment>
<evidence type="ECO:0000256" key="5">
    <source>
        <dbReference type="ARBA" id="ARBA00023136"/>
    </source>
</evidence>
<keyword evidence="13" id="KW-1185">Reference proteome</keyword>
<feature type="transmembrane region" description="Helical" evidence="10">
    <location>
        <begin position="201"/>
        <end position="224"/>
    </location>
</feature>
<evidence type="ECO:0000256" key="3">
    <source>
        <dbReference type="ARBA" id="ARBA00022692"/>
    </source>
</evidence>
<dbReference type="Proteomes" id="UP000799429">
    <property type="component" value="Unassembled WGS sequence"/>
</dbReference>
<dbReference type="GO" id="GO:0005794">
    <property type="term" value="C:Golgi apparatus"/>
    <property type="evidence" value="ECO:0007669"/>
    <property type="project" value="TreeGrafter"/>
</dbReference>
<dbReference type="GO" id="GO:0006612">
    <property type="term" value="P:protein targeting to membrane"/>
    <property type="evidence" value="ECO:0007669"/>
    <property type="project" value="TreeGrafter"/>
</dbReference>
<feature type="transmembrane region" description="Helical" evidence="10">
    <location>
        <begin position="6"/>
        <end position="24"/>
    </location>
</feature>
<evidence type="ECO:0000256" key="1">
    <source>
        <dbReference type="ARBA" id="ARBA00004141"/>
    </source>
</evidence>
<keyword evidence="7" id="KW-0449">Lipoprotein</keyword>
<feature type="transmembrane region" description="Helical" evidence="10">
    <location>
        <begin position="281"/>
        <end position="307"/>
    </location>
</feature>
<evidence type="ECO:0000256" key="9">
    <source>
        <dbReference type="ARBA" id="ARBA00048048"/>
    </source>
</evidence>
<comment type="caution">
    <text evidence="12">The sequence shown here is derived from an EMBL/GenBank/DDBJ whole genome shotgun (WGS) entry which is preliminary data.</text>
</comment>
<dbReference type="EC" id="2.3.1.225" evidence="10"/>
<comment type="catalytic activity">
    <reaction evidence="9 10">
        <text>L-cysteinyl-[protein] + hexadecanoyl-CoA = S-hexadecanoyl-L-cysteinyl-[protein] + CoA</text>
        <dbReference type="Rhea" id="RHEA:36683"/>
        <dbReference type="Rhea" id="RHEA-COMP:10131"/>
        <dbReference type="Rhea" id="RHEA-COMP:11032"/>
        <dbReference type="ChEBI" id="CHEBI:29950"/>
        <dbReference type="ChEBI" id="CHEBI:57287"/>
        <dbReference type="ChEBI" id="CHEBI:57379"/>
        <dbReference type="ChEBI" id="CHEBI:74151"/>
        <dbReference type="EC" id="2.3.1.225"/>
    </reaction>
</comment>
<feature type="domain" description="Palmitoyltransferase DHHC" evidence="11">
    <location>
        <begin position="155"/>
        <end position="318"/>
    </location>
</feature>
<name>A0A9P4S7Q8_9PEZI</name>
<proteinExistence type="inferred from homology"/>
<keyword evidence="8 10" id="KW-0012">Acyltransferase</keyword>
<organism evidence="12 13">
    <name type="scientific">Patellaria atrata CBS 101060</name>
    <dbReference type="NCBI Taxonomy" id="1346257"/>
    <lineage>
        <taxon>Eukaryota</taxon>
        <taxon>Fungi</taxon>
        <taxon>Dikarya</taxon>
        <taxon>Ascomycota</taxon>
        <taxon>Pezizomycotina</taxon>
        <taxon>Dothideomycetes</taxon>
        <taxon>Dothideomycetes incertae sedis</taxon>
        <taxon>Patellariales</taxon>
        <taxon>Patellariaceae</taxon>
        <taxon>Patellaria</taxon>
    </lineage>
</organism>
<evidence type="ECO:0000256" key="7">
    <source>
        <dbReference type="ARBA" id="ARBA00023288"/>
    </source>
</evidence>
<dbReference type="GO" id="GO:0016020">
    <property type="term" value="C:membrane"/>
    <property type="evidence" value="ECO:0007669"/>
    <property type="project" value="UniProtKB-SubCell"/>
</dbReference>
<gene>
    <name evidence="12" type="ORF">M501DRAFT_958191</name>
</gene>
<dbReference type="PROSITE" id="PS50216">
    <property type="entry name" value="DHHC"/>
    <property type="match status" value="1"/>
</dbReference>
<dbReference type="PANTHER" id="PTHR22883">
    <property type="entry name" value="ZINC FINGER DHHC DOMAIN CONTAINING PROTEIN"/>
    <property type="match status" value="1"/>
</dbReference>
<accession>A0A9P4S7Q8</accession>
<dbReference type="GO" id="GO:0005783">
    <property type="term" value="C:endoplasmic reticulum"/>
    <property type="evidence" value="ECO:0007669"/>
    <property type="project" value="TreeGrafter"/>
</dbReference>
<feature type="transmembrane region" description="Helical" evidence="10">
    <location>
        <begin position="79"/>
        <end position="100"/>
    </location>
</feature>
<keyword evidence="5 10" id="KW-0472">Membrane</keyword>
<evidence type="ECO:0000256" key="8">
    <source>
        <dbReference type="ARBA" id="ARBA00023315"/>
    </source>
</evidence>
<comment type="domain">
    <text evidence="10">The DHHC domain is required for palmitoyltransferase activity.</text>
</comment>
<comment type="similarity">
    <text evidence="10">Belongs to the DHHC palmitoyltransferase family.</text>
</comment>
<reference evidence="12" key="1">
    <citation type="journal article" date="2020" name="Stud. Mycol.">
        <title>101 Dothideomycetes genomes: a test case for predicting lifestyles and emergence of pathogens.</title>
        <authorList>
            <person name="Haridas S."/>
            <person name="Albert R."/>
            <person name="Binder M."/>
            <person name="Bloem J."/>
            <person name="Labutti K."/>
            <person name="Salamov A."/>
            <person name="Andreopoulos B."/>
            <person name="Baker S."/>
            <person name="Barry K."/>
            <person name="Bills G."/>
            <person name="Bluhm B."/>
            <person name="Cannon C."/>
            <person name="Castanera R."/>
            <person name="Culley D."/>
            <person name="Daum C."/>
            <person name="Ezra D."/>
            <person name="Gonzalez J."/>
            <person name="Henrissat B."/>
            <person name="Kuo A."/>
            <person name="Liang C."/>
            <person name="Lipzen A."/>
            <person name="Lutzoni F."/>
            <person name="Magnuson J."/>
            <person name="Mondo S."/>
            <person name="Nolan M."/>
            <person name="Ohm R."/>
            <person name="Pangilinan J."/>
            <person name="Park H.-J."/>
            <person name="Ramirez L."/>
            <person name="Alfaro M."/>
            <person name="Sun H."/>
            <person name="Tritt A."/>
            <person name="Yoshinaga Y."/>
            <person name="Zwiers L.-H."/>
            <person name="Turgeon B."/>
            <person name="Goodwin S."/>
            <person name="Spatafora J."/>
            <person name="Crous P."/>
            <person name="Grigoriev I."/>
        </authorList>
    </citation>
    <scope>NUCLEOTIDE SEQUENCE</scope>
    <source>
        <strain evidence="12">CBS 101060</strain>
    </source>
</reference>
<sequence>MGPLRSIALVVLLISFLTFVAFFGRLPGLRNTPIGFLHRAIWIYIPNTLRHVDLLVTGGRFSRSALRLFNYLLYDKHPVVLIFFLGLISASAALIVPRTWSKISSIHHVVIPVILPLPYLFTYLATSARFSPYITRDNHARHMSYYPYDRILYHPGHMCRTCLFLKPARSKHCSMCKTCVARNDHHCIWVNNCLGRNNYRWFLLLLLSTSMLLAYGAYLAYIVLTPLVEEQKRVWPEAHYRSPILPAGLSFYAARIHAIQDAFFHFTDTLITAVAVGGVRIAAVGLLAFMTAPLPAALLGYHIYLIWAGMTTNESAKWSDWRQDMYDGRVFLGKQLPWTDITTMGSRAWKTRDSMLDPPTEPPTDWPVRPSQILVQTRDGKPPHDPLPESLVGVVDPASWKRCWRLTEVENIYDLGFWDNLVEVLR</sequence>
<protein>
    <recommendedName>
        <fullName evidence="10">Palmitoyltransferase</fullName>
        <ecNumber evidence="10">2.3.1.225</ecNumber>
    </recommendedName>
</protein>
<dbReference type="InterPro" id="IPR039859">
    <property type="entry name" value="PFA4/ZDH16/20/ERF2-like"/>
</dbReference>
<keyword evidence="6" id="KW-0564">Palmitate</keyword>
<feature type="transmembrane region" description="Helical" evidence="10">
    <location>
        <begin position="106"/>
        <end position="126"/>
    </location>
</feature>
<evidence type="ECO:0000256" key="4">
    <source>
        <dbReference type="ARBA" id="ARBA00022989"/>
    </source>
</evidence>
<evidence type="ECO:0000313" key="13">
    <source>
        <dbReference type="Proteomes" id="UP000799429"/>
    </source>
</evidence>
<evidence type="ECO:0000256" key="6">
    <source>
        <dbReference type="ARBA" id="ARBA00023139"/>
    </source>
</evidence>
<evidence type="ECO:0000256" key="10">
    <source>
        <dbReference type="RuleBase" id="RU079119"/>
    </source>
</evidence>
<dbReference type="PANTHER" id="PTHR22883:SF480">
    <property type="entry name" value="PALMITOYLTRANSFERASE SWF1"/>
    <property type="match status" value="1"/>
</dbReference>
<dbReference type="GO" id="GO:0019706">
    <property type="term" value="F:protein-cysteine S-palmitoyltransferase activity"/>
    <property type="evidence" value="ECO:0007669"/>
    <property type="project" value="UniProtKB-EC"/>
</dbReference>
<dbReference type="InterPro" id="IPR001594">
    <property type="entry name" value="Palmitoyltrfase_DHHC"/>
</dbReference>
<keyword evidence="4 10" id="KW-1133">Transmembrane helix</keyword>
<dbReference type="AlphaFoldDB" id="A0A9P4S7Q8"/>
<keyword evidence="2 10" id="KW-0808">Transferase</keyword>